<evidence type="ECO:0000256" key="8">
    <source>
        <dbReference type="RuleBase" id="RU000587"/>
    </source>
</evidence>
<dbReference type="GO" id="GO:0005737">
    <property type="term" value="C:cytoplasm"/>
    <property type="evidence" value="ECO:0007669"/>
    <property type="project" value="TreeGrafter"/>
</dbReference>
<name>A0A6P1TM45_9FIRM</name>
<dbReference type="FunFam" id="3.40.50.2000:FF:000149">
    <property type="entry name" value="Glycogen phosphorylase, muscle form"/>
    <property type="match status" value="1"/>
</dbReference>
<dbReference type="InterPro" id="IPR011833">
    <property type="entry name" value="Glycg_phsphrylas"/>
</dbReference>
<dbReference type="Proteomes" id="UP000464314">
    <property type="component" value="Chromosome"/>
</dbReference>
<dbReference type="PIRSF" id="PIRSF000460">
    <property type="entry name" value="Pprylas_GlgP"/>
    <property type="match status" value="1"/>
</dbReference>
<comment type="similarity">
    <text evidence="2 8">Belongs to the glycogen phosphorylase family.</text>
</comment>
<evidence type="ECO:0000313" key="10">
    <source>
        <dbReference type="Proteomes" id="UP000464314"/>
    </source>
</evidence>
<gene>
    <name evidence="9" type="primary">glgP</name>
    <name evidence="9" type="ORF">Ana3638_08135</name>
</gene>
<dbReference type="EC" id="2.4.1.1" evidence="8"/>
<keyword evidence="10" id="KW-1185">Reference proteome</keyword>
<evidence type="ECO:0000313" key="9">
    <source>
        <dbReference type="EMBL" id="QHQ60745.1"/>
    </source>
</evidence>
<dbReference type="InterPro" id="IPR000811">
    <property type="entry name" value="Glyco_trans_35"/>
</dbReference>
<evidence type="ECO:0000256" key="4">
    <source>
        <dbReference type="ARBA" id="ARBA00022679"/>
    </source>
</evidence>
<proteinExistence type="inferred from homology"/>
<dbReference type="NCBIfam" id="TIGR02093">
    <property type="entry name" value="P_ylase"/>
    <property type="match status" value="1"/>
</dbReference>
<dbReference type="RefSeq" id="WP_161837577.1">
    <property type="nucleotide sequence ID" value="NZ_CP048000.1"/>
</dbReference>
<evidence type="ECO:0000256" key="1">
    <source>
        <dbReference type="ARBA" id="ARBA00001933"/>
    </source>
</evidence>
<keyword evidence="3 8" id="KW-0328">Glycosyltransferase</keyword>
<comment type="cofactor">
    <cofactor evidence="1 8">
        <name>pyridoxal 5'-phosphate</name>
        <dbReference type="ChEBI" id="CHEBI:597326"/>
    </cofactor>
</comment>
<dbReference type="AlphaFoldDB" id="A0A6P1TM45"/>
<evidence type="ECO:0000256" key="7">
    <source>
        <dbReference type="PIRSR" id="PIRSR000460-1"/>
    </source>
</evidence>
<dbReference type="PANTHER" id="PTHR11468">
    <property type="entry name" value="GLYCOGEN PHOSPHORYLASE"/>
    <property type="match status" value="1"/>
</dbReference>
<dbReference type="GO" id="GO:0005980">
    <property type="term" value="P:glycogen catabolic process"/>
    <property type="evidence" value="ECO:0007669"/>
    <property type="project" value="TreeGrafter"/>
</dbReference>
<sequence length="807" mass="92541">MEASMNKEVIKRRICTKLNHHFGVPPENATLEQFYRASVMIVQEMLIERRRKFVSAQREKEAKSVYYLCMEFLIGRSLRNNLFNLGILEPFEDAIKELNHSFSAIFDLEPDSGLGNGGLGRLAACFLDAAASLGYPVDGYSIRYEFGIFRQKIIDGWQTELPDLWLHGGEVWLTPRADEAVTVKFDGQVMENWGDEHHIEHINYKSVLAIPYDMMISGYDNTSVSLLRLWSATNLNFDIKLFNQGNYMDAVEQKAMAEVISNVLYPSDNHMEGKSLRLRQQYFLVSASIQDIIRKHLSYYETIDNLSDKVAIHINETHPALAIPELMRILLDEWNYGWEDAWTTVTKTFAYTNHTVMSEALEVWPEEIFKRILPRIYQLVQEINNRFCHKIYEMCNDSMRVSQMAIINCGQIHMANLCICACFSVNGVSKIHSNIIKTSLFRNFSELFPSKFINITNGFSNRRWLCQSNPNLCGYIAELIGPGFETNPKEMQSLLKYADNQDVLMKLAEIKKYNKLRLADYIKETNQIIVNPDSIFDVQIKRLHEYKRQLLNALHILLLYDKLKENPNMDFYPRTFIFGAKAAPGYHMAKQIIRLICSIANEINKDKSISDKLKVVFLEDYRVSLAELIIPAAEISEQISLAGTEASGTGNMKLMINGAITLGTMDGANVEISEAVGEDNILIFGLRTNEVEDLKKNGYYPSNYYNDPNISRLMERLKSGVDGVSFQDIANSLIGGQYGNSDPYMVLADFEAYRKIQEEAASRYRDKIRWNKMSLVNIAASGRFSADRAIEEYSDWIWKINKIKDVK</sequence>
<evidence type="ECO:0000256" key="2">
    <source>
        <dbReference type="ARBA" id="ARBA00006047"/>
    </source>
</evidence>
<feature type="modified residue" description="N6-(pyridoxal phosphate)lysine" evidence="7">
    <location>
        <position position="653"/>
    </location>
</feature>
<evidence type="ECO:0000256" key="6">
    <source>
        <dbReference type="ARBA" id="ARBA00023277"/>
    </source>
</evidence>
<dbReference type="SUPFAM" id="SSF53756">
    <property type="entry name" value="UDP-Glycosyltransferase/glycogen phosphorylase"/>
    <property type="match status" value="1"/>
</dbReference>
<dbReference type="GO" id="GO:0030170">
    <property type="term" value="F:pyridoxal phosphate binding"/>
    <property type="evidence" value="ECO:0007669"/>
    <property type="project" value="InterPro"/>
</dbReference>
<keyword evidence="5 7" id="KW-0663">Pyridoxal phosphate</keyword>
<evidence type="ECO:0000256" key="5">
    <source>
        <dbReference type="ARBA" id="ARBA00022898"/>
    </source>
</evidence>
<comment type="catalytic activity">
    <reaction evidence="8">
        <text>[(1-&gt;4)-alpha-D-glucosyl](n) + phosphate = [(1-&gt;4)-alpha-D-glucosyl](n-1) + alpha-D-glucose 1-phosphate</text>
        <dbReference type="Rhea" id="RHEA:41732"/>
        <dbReference type="Rhea" id="RHEA-COMP:9584"/>
        <dbReference type="Rhea" id="RHEA-COMP:9586"/>
        <dbReference type="ChEBI" id="CHEBI:15444"/>
        <dbReference type="ChEBI" id="CHEBI:43474"/>
        <dbReference type="ChEBI" id="CHEBI:58601"/>
        <dbReference type="EC" id="2.4.1.1"/>
    </reaction>
</comment>
<keyword evidence="6 8" id="KW-0119">Carbohydrate metabolism</keyword>
<dbReference type="PANTHER" id="PTHR11468:SF3">
    <property type="entry name" value="GLYCOGEN PHOSPHORYLASE, LIVER FORM"/>
    <property type="match status" value="1"/>
</dbReference>
<protein>
    <recommendedName>
        <fullName evidence="8">Alpha-1,4 glucan phosphorylase</fullName>
        <ecNumber evidence="8">2.4.1.1</ecNumber>
    </recommendedName>
</protein>
<organism evidence="9 10">
    <name type="scientific">Anaerocolumna sedimenticola</name>
    <dbReference type="NCBI Taxonomy" id="2696063"/>
    <lineage>
        <taxon>Bacteria</taxon>
        <taxon>Bacillati</taxon>
        <taxon>Bacillota</taxon>
        <taxon>Clostridia</taxon>
        <taxon>Lachnospirales</taxon>
        <taxon>Lachnospiraceae</taxon>
        <taxon>Anaerocolumna</taxon>
    </lineage>
</organism>
<dbReference type="CDD" id="cd04300">
    <property type="entry name" value="GT35_Glycogen_Phosphorylase"/>
    <property type="match status" value="1"/>
</dbReference>
<comment type="function">
    <text evidence="8">Allosteric enzyme that catalyzes the rate-limiting step in glycogen catabolism, the phosphorolytic cleavage of glycogen to produce glucose-1-phosphate, and plays a central role in maintaining cellular and organismal glucose homeostasis.</text>
</comment>
<dbReference type="KEGG" id="anr:Ana3638_08135"/>
<dbReference type="Pfam" id="PF00343">
    <property type="entry name" value="Phosphorylase"/>
    <property type="match status" value="1"/>
</dbReference>
<dbReference type="EMBL" id="CP048000">
    <property type="protein sequence ID" value="QHQ60745.1"/>
    <property type="molecule type" value="Genomic_DNA"/>
</dbReference>
<dbReference type="GO" id="GO:0008184">
    <property type="term" value="F:glycogen phosphorylase activity"/>
    <property type="evidence" value="ECO:0007669"/>
    <property type="project" value="InterPro"/>
</dbReference>
<evidence type="ECO:0000256" key="3">
    <source>
        <dbReference type="ARBA" id="ARBA00022676"/>
    </source>
</evidence>
<accession>A0A6P1TM45</accession>
<reference evidence="9 10" key="1">
    <citation type="submission" date="2020-01" db="EMBL/GenBank/DDBJ databases">
        <title>Genome analysis of Anaerocolumna sp. CBA3638.</title>
        <authorList>
            <person name="Kim J."/>
            <person name="Roh S.W."/>
        </authorList>
    </citation>
    <scope>NUCLEOTIDE SEQUENCE [LARGE SCALE GENOMIC DNA]</scope>
    <source>
        <strain evidence="9 10">CBA3638</strain>
    </source>
</reference>
<keyword evidence="4 8" id="KW-0808">Transferase</keyword>
<dbReference type="Gene3D" id="3.40.50.2000">
    <property type="entry name" value="Glycogen Phosphorylase B"/>
    <property type="match status" value="2"/>
</dbReference>